<sequence length="395" mass="44398">MARVYLEHVWKKFGTVVAVKDLTLEVKDGEFFVLLGPSGCGKTTTLRMIAGLEDVTEGTIYIGDRVVNDVHPKDRDIAMVFQNYALYPHMSVFDNISFGLKLRGLPKEEIKARVDEVAGWLGLKELLNRRPRELSGGQRQRVALARALVRRPQVFLMDEPLSNLDAKLRTQARGELLRLHKDFPTTTIYVTHDQVEAMTLGDRVAVMMEGTLQQVDSPQMLYLYPANQFVAGFVGTPPMNFLTMDIVTEEGQMYLKHNGLKVPVTADMAVGLKDYPKNKVLMGIRPQDVHLADEARMIENSGWVLHCISDVAERLGTETYVHFTLDDFELVGRVSAVRTVSMGMEYDIYMDMTGAHLFDLDTGVRVCSGTAPEKMETRLGLKAEPQLRTAEQSEE</sequence>
<evidence type="ECO:0000259" key="4">
    <source>
        <dbReference type="PROSITE" id="PS50893"/>
    </source>
</evidence>
<dbReference type="GO" id="GO:0016887">
    <property type="term" value="F:ATP hydrolysis activity"/>
    <property type="evidence" value="ECO:0007669"/>
    <property type="project" value="InterPro"/>
</dbReference>
<reference evidence="6" key="1">
    <citation type="submission" date="2008-08" db="EMBL/GenBank/DDBJ databases">
        <title>The complete genome sequence of Coprothermobacter proteolyticus strain ATCC 5245 / DSM 5265 / BT.</title>
        <authorList>
            <person name="Dodson R.J."/>
            <person name="Durkin A.S."/>
            <person name="Wu M."/>
            <person name="Eisen J."/>
            <person name="Sutton G."/>
        </authorList>
    </citation>
    <scope>NUCLEOTIDE SEQUENCE [LARGE SCALE GENOMIC DNA]</scope>
    <source>
        <strain evidence="6">ATCC 35245 / DSM 5265 / OCM 4 / BT</strain>
    </source>
</reference>
<dbReference type="InterPro" id="IPR047641">
    <property type="entry name" value="ABC_transpr_MalK/UgpC-like"/>
</dbReference>
<dbReference type="SUPFAM" id="SSF52540">
    <property type="entry name" value="P-loop containing nucleoside triphosphate hydrolases"/>
    <property type="match status" value="1"/>
</dbReference>
<proteinExistence type="predicted"/>
<dbReference type="CDD" id="cd03301">
    <property type="entry name" value="ABC_MalK_N"/>
    <property type="match status" value="1"/>
</dbReference>
<dbReference type="InterPro" id="IPR003439">
    <property type="entry name" value="ABC_transporter-like_ATP-bd"/>
</dbReference>
<dbReference type="InterPro" id="IPR012340">
    <property type="entry name" value="NA-bd_OB-fold"/>
</dbReference>
<dbReference type="HOGENOM" id="CLU_000604_1_1_9"/>
<evidence type="ECO:0000313" key="5">
    <source>
        <dbReference type="EMBL" id="ACI17389.1"/>
    </source>
</evidence>
<dbReference type="EMBL" id="CP001145">
    <property type="protein sequence ID" value="ACI17389.1"/>
    <property type="molecule type" value="Genomic_DNA"/>
</dbReference>
<keyword evidence="6" id="KW-1185">Reference proteome</keyword>
<dbReference type="Gene3D" id="2.40.50.140">
    <property type="entry name" value="Nucleic acid-binding proteins"/>
    <property type="match status" value="1"/>
</dbReference>
<dbReference type="RefSeq" id="WP_012544041.1">
    <property type="nucleotide sequence ID" value="NC_011295.1"/>
</dbReference>
<evidence type="ECO:0000256" key="2">
    <source>
        <dbReference type="ARBA" id="ARBA00022741"/>
    </source>
</evidence>
<dbReference type="FunFam" id="3.40.50.300:FF:000042">
    <property type="entry name" value="Maltose/maltodextrin ABC transporter, ATP-binding protein"/>
    <property type="match status" value="1"/>
</dbReference>
<dbReference type="GO" id="GO:0008643">
    <property type="term" value="P:carbohydrate transport"/>
    <property type="evidence" value="ECO:0007669"/>
    <property type="project" value="InterPro"/>
</dbReference>
<dbReference type="NCBIfam" id="NF008653">
    <property type="entry name" value="PRK11650.1"/>
    <property type="match status" value="1"/>
</dbReference>
<dbReference type="SMART" id="SM00382">
    <property type="entry name" value="AAA"/>
    <property type="match status" value="1"/>
</dbReference>
<dbReference type="GO" id="GO:0005524">
    <property type="term" value="F:ATP binding"/>
    <property type="evidence" value="ECO:0007669"/>
    <property type="project" value="UniProtKB-KW"/>
</dbReference>
<dbReference type="InterPro" id="IPR008995">
    <property type="entry name" value="Mo/tungstate-bd_C_term_dom"/>
</dbReference>
<keyword evidence="3 5" id="KW-0067">ATP-binding</keyword>
<dbReference type="OrthoDB" id="9802264at2"/>
<dbReference type="KEGG" id="cpo:COPRO5265_0369"/>
<dbReference type="STRING" id="309798.COPRO5265_0369"/>
<dbReference type="PANTHER" id="PTHR43875">
    <property type="entry name" value="MALTODEXTRIN IMPORT ATP-BINDING PROTEIN MSMX"/>
    <property type="match status" value="1"/>
</dbReference>
<protein>
    <submittedName>
        <fullName evidence="5">Sugar-binding transport ATP-binding protein</fullName>
    </submittedName>
</protein>
<dbReference type="eggNOG" id="COG3842">
    <property type="taxonomic scope" value="Bacteria"/>
</dbReference>
<keyword evidence="1" id="KW-0813">Transport</keyword>
<dbReference type="Gene3D" id="3.40.50.300">
    <property type="entry name" value="P-loop containing nucleotide triphosphate hydrolases"/>
    <property type="match status" value="1"/>
</dbReference>
<dbReference type="AlphaFoldDB" id="B5Y7I8"/>
<organism evidence="5 6">
    <name type="scientific">Coprothermobacter proteolyticus (strain ATCC 35245 / DSM 5265 / OCM 4 / BT)</name>
    <dbReference type="NCBI Taxonomy" id="309798"/>
    <lineage>
        <taxon>Bacteria</taxon>
        <taxon>Pseudomonadati</taxon>
        <taxon>Coprothermobacterota</taxon>
        <taxon>Coprothermobacteria</taxon>
        <taxon>Coprothermobacterales</taxon>
        <taxon>Coprothermobacteraceae</taxon>
        <taxon>Coprothermobacter</taxon>
    </lineage>
</organism>
<dbReference type="InterPro" id="IPR040582">
    <property type="entry name" value="OB_MalK-like"/>
</dbReference>
<dbReference type="Proteomes" id="UP000001732">
    <property type="component" value="Chromosome"/>
</dbReference>
<reference evidence="5 6" key="2">
    <citation type="journal article" date="2014" name="Genome Announc.">
        <title>Complete Genome Sequence of Coprothermobacter proteolyticus DSM 5265.</title>
        <authorList>
            <person name="Alexiev A."/>
            <person name="Coil D.A."/>
            <person name="Badger J.H."/>
            <person name="Enticknap J."/>
            <person name="Ward N."/>
            <person name="Robb F.T."/>
            <person name="Eisen J.A."/>
        </authorList>
    </citation>
    <scope>NUCLEOTIDE SEQUENCE [LARGE SCALE GENOMIC DNA]</scope>
    <source>
        <strain evidence="6">ATCC 35245 / DSM 5265 / OCM 4 / BT</strain>
    </source>
</reference>
<accession>B5Y7I8</accession>
<evidence type="ECO:0000256" key="1">
    <source>
        <dbReference type="ARBA" id="ARBA00022448"/>
    </source>
</evidence>
<name>B5Y7I8_COPPD</name>
<dbReference type="Pfam" id="PF17912">
    <property type="entry name" value="OB_MalK"/>
    <property type="match status" value="1"/>
</dbReference>
<evidence type="ECO:0000256" key="3">
    <source>
        <dbReference type="ARBA" id="ARBA00022840"/>
    </source>
</evidence>
<dbReference type="Gene3D" id="2.40.50.100">
    <property type="match status" value="1"/>
</dbReference>
<dbReference type="GO" id="GO:0055052">
    <property type="term" value="C:ATP-binding cassette (ABC) transporter complex, substrate-binding subunit-containing"/>
    <property type="evidence" value="ECO:0007669"/>
    <property type="project" value="TreeGrafter"/>
</dbReference>
<dbReference type="GO" id="GO:0140359">
    <property type="term" value="F:ABC-type transporter activity"/>
    <property type="evidence" value="ECO:0007669"/>
    <property type="project" value="InterPro"/>
</dbReference>
<dbReference type="SUPFAM" id="SSF50331">
    <property type="entry name" value="MOP-like"/>
    <property type="match status" value="1"/>
</dbReference>
<dbReference type="InterPro" id="IPR003593">
    <property type="entry name" value="AAA+_ATPase"/>
</dbReference>
<dbReference type="PANTHER" id="PTHR43875:SF1">
    <property type="entry name" value="OSMOPROTECTIVE COMPOUNDS UPTAKE ATP-BINDING PROTEIN GGTA"/>
    <property type="match status" value="1"/>
</dbReference>
<dbReference type="InterPro" id="IPR027417">
    <property type="entry name" value="P-loop_NTPase"/>
</dbReference>
<gene>
    <name evidence="5" type="ordered locus">COPRO5265_0369</name>
</gene>
<keyword evidence="2" id="KW-0547">Nucleotide-binding</keyword>
<evidence type="ECO:0000313" key="6">
    <source>
        <dbReference type="Proteomes" id="UP000001732"/>
    </source>
</evidence>
<dbReference type="InterPro" id="IPR017871">
    <property type="entry name" value="ABC_transporter-like_CS"/>
</dbReference>
<dbReference type="Pfam" id="PF00005">
    <property type="entry name" value="ABC_tran"/>
    <property type="match status" value="1"/>
</dbReference>
<dbReference type="PROSITE" id="PS00211">
    <property type="entry name" value="ABC_TRANSPORTER_1"/>
    <property type="match status" value="1"/>
</dbReference>
<dbReference type="PROSITE" id="PS50893">
    <property type="entry name" value="ABC_TRANSPORTER_2"/>
    <property type="match status" value="1"/>
</dbReference>
<feature type="domain" description="ABC transporter" evidence="4">
    <location>
        <begin position="4"/>
        <end position="234"/>
    </location>
</feature>
<dbReference type="InterPro" id="IPR015855">
    <property type="entry name" value="ABC_transpr_MalK-like"/>
</dbReference>